<protein>
    <submittedName>
        <fullName evidence="3">Uncharacterized protein</fullName>
    </submittedName>
</protein>
<sequence>MRHRQPERQPWPCFAAVLQRFLVELLLFLFFFFFFFFCFTTASAYPNTPAASALPPSTAASASSAAAASAQKLPAPARNRPSIAAAPSDQLGHATPPSAADAALSTLVTIPLQAKLDDSAAASSSASSAAAAALLSAASSSSSSSSSSTSSSSPTPPLAAALPPGQDASMSDLAYRMTSEYTCTTIGGETFCRVHVPVLKADAPMRATDMRVVLAVVSCLAGILAWGLV</sequence>
<keyword evidence="4" id="KW-1185">Reference proteome</keyword>
<name>A0A2T3Z8P2_TRIA4</name>
<feature type="transmembrane region" description="Helical" evidence="2">
    <location>
        <begin position="21"/>
        <end position="45"/>
    </location>
</feature>
<proteinExistence type="predicted"/>
<dbReference type="Proteomes" id="UP000240493">
    <property type="component" value="Unassembled WGS sequence"/>
</dbReference>
<organism evidence="3 4">
    <name type="scientific">Trichoderma asperellum (strain ATCC 204424 / CBS 433.97 / NBRC 101777)</name>
    <dbReference type="NCBI Taxonomy" id="1042311"/>
    <lineage>
        <taxon>Eukaryota</taxon>
        <taxon>Fungi</taxon>
        <taxon>Dikarya</taxon>
        <taxon>Ascomycota</taxon>
        <taxon>Pezizomycotina</taxon>
        <taxon>Sordariomycetes</taxon>
        <taxon>Hypocreomycetidae</taxon>
        <taxon>Hypocreales</taxon>
        <taxon>Hypocreaceae</taxon>
        <taxon>Trichoderma</taxon>
    </lineage>
</organism>
<evidence type="ECO:0000256" key="2">
    <source>
        <dbReference type="SAM" id="Phobius"/>
    </source>
</evidence>
<evidence type="ECO:0000256" key="1">
    <source>
        <dbReference type="SAM" id="MobiDB-lite"/>
    </source>
</evidence>
<feature type="region of interest" description="Disordered" evidence="1">
    <location>
        <begin position="141"/>
        <end position="164"/>
    </location>
</feature>
<dbReference type="EMBL" id="KZ679262">
    <property type="protein sequence ID" value="PTB41183.1"/>
    <property type="molecule type" value="Genomic_DNA"/>
</dbReference>
<feature type="region of interest" description="Disordered" evidence="1">
    <location>
        <begin position="71"/>
        <end position="97"/>
    </location>
</feature>
<dbReference type="AlphaFoldDB" id="A0A2T3Z8P2"/>
<reference evidence="3 4" key="1">
    <citation type="submission" date="2016-07" db="EMBL/GenBank/DDBJ databases">
        <title>Multiple horizontal gene transfer events from other fungi enriched the ability of initially mycotrophic Trichoderma (Ascomycota) to feed on dead plant biomass.</title>
        <authorList>
            <consortium name="DOE Joint Genome Institute"/>
            <person name="Aerts A."/>
            <person name="Atanasova L."/>
            <person name="Chenthamara K."/>
            <person name="Zhang J."/>
            <person name="Grujic M."/>
            <person name="Henrissat B."/>
            <person name="Kuo A."/>
            <person name="Salamov A."/>
            <person name="Lipzen A."/>
            <person name="Labutti K."/>
            <person name="Barry K."/>
            <person name="Miao Y."/>
            <person name="Rahimi M.J."/>
            <person name="Shen Q."/>
            <person name="Grigoriev I.V."/>
            <person name="Kubicek C.P."/>
            <person name="Druzhinina I.S."/>
        </authorList>
    </citation>
    <scope>NUCLEOTIDE SEQUENCE [LARGE SCALE GENOMIC DNA]</scope>
    <source>
        <strain evidence="3 4">CBS 433.97</strain>
    </source>
</reference>
<accession>A0A2T3Z8P2</accession>
<dbReference type="OrthoDB" id="3542181at2759"/>
<gene>
    <name evidence="3" type="ORF">M441DRAFT_69601</name>
</gene>
<evidence type="ECO:0000313" key="4">
    <source>
        <dbReference type="Proteomes" id="UP000240493"/>
    </source>
</evidence>
<keyword evidence="2" id="KW-0812">Transmembrane</keyword>
<keyword evidence="2" id="KW-0472">Membrane</keyword>
<keyword evidence="2" id="KW-1133">Transmembrane helix</keyword>
<evidence type="ECO:0000313" key="3">
    <source>
        <dbReference type="EMBL" id="PTB41183.1"/>
    </source>
</evidence>